<dbReference type="SMART" id="SM00185">
    <property type="entry name" value="ARM"/>
    <property type="match status" value="8"/>
</dbReference>
<dbReference type="PANTHER" id="PTHR15651">
    <property type="entry name" value="ARMADILLO REPEAT-CONTAINING PROTEIN 8"/>
    <property type="match status" value="1"/>
</dbReference>
<evidence type="ECO:0000313" key="8">
    <source>
        <dbReference type="Proteomes" id="UP000729913"/>
    </source>
</evidence>
<dbReference type="InterPro" id="IPR038739">
    <property type="entry name" value="ARMC8/Vid28"/>
</dbReference>
<dbReference type="InterPro" id="IPR000225">
    <property type="entry name" value="Armadillo"/>
</dbReference>
<reference evidence="7" key="2">
    <citation type="submission" date="2021-04" db="EMBL/GenBank/DDBJ databases">
        <title>Genome-wide patterns of bracovirus chromosomal integration into multiple host tissues during parasitism.</title>
        <authorList>
            <person name="Chebbi M.A.C."/>
        </authorList>
    </citation>
    <scope>NUCLEOTIDE SEQUENCE</scope>
    <source>
        <tissue evidence="7">Whole body</tissue>
    </source>
</reference>
<dbReference type="Proteomes" id="UP000729913">
    <property type="component" value="Unassembled WGS sequence"/>
</dbReference>
<organism evidence="7 8">
    <name type="scientific">Cotesia typhae</name>
    <dbReference type="NCBI Taxonomy" id="2053667"/>
    <lineage>
        <taxon>Eukaryota</taxon>
        <taxon>Metazoa</taxon>
        <taxon>Ecdysozoa</taxon>
        <taxon>Arthropoda</taxon>
        <taxon>Hexapoda</taxon>
        <taxon>Insecta</taxon>
        <taxon>Pterygota</taxon>
        <taxon>Neoptera</taxon>
        <taxon>Endopterygota</taxon>
        <taxon>Hymenoptera</taxon>
        <taxon>Apocrita</taxon>
        <taxon>Ichneumonoidea</taxon>
        <taxon>Braconidae</taxon>
        <taxon>Microgastrinae</taxon>
        <taxon>Cotesia</taxon>
    </lineage>
</organism>
<dbReference type="EMBL" id="JAAOIC020000019">
    <property type="protein sequence ID" value="KAG8041237.1"/>
    <property type="molecule type" value="Genomic_DNA"/>
</dbReference>
<comment type="caution">
    <text evidence="7">The sequence shown here is derived from an EMBL/GenBank/DDBJ whole genome shotgun (WGS) entry which is preliminary data.</text>
</comment>
<dbReference type="GO" id="GO:0043161">
    <property type="term" value="P:proteasome-mediated ubiquitin-dependent protein catabolic process"/>
    <property type="evidence" value="ECO:0007669"/>
    <property type="project" value="TreeGrafter"/>
</dbReference>
<dbReference type="GO" id="GO:0005634">
    <property type="term" value="C:nucleus"/>
    <property type="evidence" value="ECO:0007669"/>
    <property type="project" value="UniProtKB-SubCell"/>
</dbReference>
<evidence type="ECO:0000256" key="1">
    <source>
        <dbReference type="ARBA" id="ARBA00004123"/>
    </source>
</evidence>
<reference evidence="7" key="1">
    <citation type="submission" date="2020-03" db="EMBL/GenBank/DDBJ databases">
        <authorList>
            <person name="Chebbi M.A."/>
            <person name="Drezen J.M."/>
        </authorList>
    </citation>
    <scope>NUCLEOTIDE SEQUENCE</scope>
    <source>
        <tissue evidence="7">Whole body</tissue>
    </source>
</reference>
<dbReference type="PANTHER" id="PTHR15651:SF7">
    <property type="entry name" value="ARMADILLO REPEAT-CONTAINING PROTEIN 8"/>
    <property type="match status" value="1"/>
</dbReference>
<keyword evidence="6" id="KW-0539">Nucleus</keyword>
<dbReference type="OrthoDB" id="5559898at2759"/>
<sequence>MVSVMQPFMDIESSRSYIDELYSPDSQKCLDALICLKNSVIGSNRQKGSVIAQGVVPRLLQLLNDYNQPQTRSLSTTTTTSLSTISSTEVTAGERIRLEAVVTLGSLAKGTDQHVLALIDLGVVPLILQVLLLTPVGEGGDVVIIDSSNSHPENVKVKLSDLLIEACLRCLRTVFQHPNAPVQSLYQDPALVSRLLSLASRSVTCQVCVATILTTACKTADEQNALMKGGAIETLAAQLDSPLADVQLPALACLANMCYQNHLVSTVVASTSTGCKKEVEDGAAVQNKQLPALLGQLIGRERSSLIQLEAARCVAYMHRAGALSATDPRVVYRALPCLVRLCHRDRSPRERVAAAETLAYLTEVDTELQRLASISNHLIPTLAELLRPHPQVQDAALCQDMRQAAFRAFASLGANDEDIRKRIIETENLMEFIVSGLQDPGGPRVRLAAVRCLHSLSRSVQQLRTTFQDHAVWRPLMQLLHGADKGVSGSLVVGGITSAVAASGITGGVSAAAAGADGEDDLLTVASSTLCNLLLEFSPSKEPILESGAVELLCSLTKRPDPALRLNGIWALMNVAFQAEQRVKSQILSCLGTDQIFRLLADPEPAVLMKTLGLLRNLLSTKAHIDRIMDEHSAHVMQAVILVLEDPDHSVDVKEQALCILANVADGDRAREHIMANEDVLKKLMDYMQLRCTKDSQLLEKVKTAMAQFFDP</sequence>
<evidence type="ECO:0000256" key="5">
    <source>
        <dbReference type="ARBA" id="ARBA00022737"/>
    </source>
</evidence>
<evidence type="ECO:0000313" key="7">
    <source>
        <dbReference type="EMBL" id="KAG8041237.1"/>
    </source>
</evidence>
<keyword evidence="5" id="KW-0677">Repeat</keyword>
<dbReference type="GO" id="GO:0034657">
    <property type="term" value="C:GID complex"/>
    <property type="evidence" value="ECO:0007669"/>
    <property type="project" value="TreeGrafter"/>
</dbReference>
<proteinExistence type="predicted"/>
<dbReference type="GO" id="GO:0005737">
    <property type="term" value="C:cytoplasm"/>
    <property type="evidence" value="ECO:0007669"/>
    <property type="project" value="UniProtKB-SubCell"/>
</dbReference>
<protein>
    <recommendedName>
        <fullName evidence="3">Armadillo repeat-containing protein 8</fullName>
    </recommendedName>
</protein>
<comment type="subcellular location">
    <subcellularLocation>
        <location evidence="2">Cytoplasm</location>
    </subcellularLocation>
    <subcellularLocation>
        <location evidence="1">Nucleus</location>
    </subcellularLocation>
</comment>
<gene>
    <name evidence="7" type="ORF">G9C98_002225</name>
</gene>
<name>A0A8J5UTE1_9HYME</name>
<evidence type="ECO:0000256" key="6">
    <source>
        <dbReference type="ARBA" id="ARBA00023242"/>
    </source>
</evidence>
<keyword evidence="8" id="KW-1185">Reference proteome</keyword>
<evidence type="ECO:0000256" key="3">
    <source>
        <dbReference type="ARBA" id="ARBA00013746"/>
    </source>
</evidence>
<keyword evidence="4" id="KW-0963">Cytoplasm</keyword>
<accession>A0A8J5UTE1</accession>
<dbReference type="AlphaFoldDB" id="A0A8J5UTE1"/>
<evidence type="ECO:0000256" key="4">
    <source>
        <dbReference type="ARBA" id="ARBA00022490"/>
    </source>
</evidence>
<evidence type="ECO:0000256" key="2">
    <source>
        <dbReference type="ARBA" id="ARBA00004496"/>
    </source>
</evidence>